<reference evidence="3 4" key="1">
    <citation type="journal article" date="2020" name="ISME J.">
        <title>Comparative genomics reveals insights into cyanobacterial evolution and habitat adaptation.</title>
        <authorList>
            <person name="Chen M.Y."/>
            <person name="Teng W.K."/>
            <person name="Zhao L."/>
            <person name="Hu C.X."/>
            <person name="Zhou Y.K."/>
            <person name="Han B.P."/>
            <person name="Song L.R."/>
            <person name="Shu W.S."/>
        </authorList>
    </citation>
    <scope>NUCLEOTIDE SEQUENCE [LARGE SCALE GENOMIC DNA]</scope>
    <source>
        <strain evidence="3 4">FACHB-119</strain>
    </source>
</reference>
<comment type="caution">
    <text evidence="3">The sequence shown here is derived from an EMBL/GenBank/DDBJ whole genome shotgun (WGS) entry which is preliminary data.</text>
</comment>
<dbReference type="InterPro" id="IPR036890">
    <property type="entry name" value="HATPase_C_sf"/>
</dbReference>
<proteinExistence type="predicted"/>
<sequence>MRIPTRLDEKIRELYEVQAWVSGAIADFEPWLKDSKCVFFPDYTDHGNDHVEQILITASSIIRDEAWEVMTPEDAGILVIATLLHDCAMHLTEEGFLRLIKGETHQEAIKDFNDASWKDLWKQFISSAKRLDKKQLQDKFGNTEPVEDPAEKEPDKMTRLDRKVIGEFLRHYHPRLAHEIALLGVPSPDKLKPGEEPLQLPKKLGDDFADIAGLVARSHGMPLRATFEYLKRYDLREYGKVHAVFLMAVLRIADYLQIQAERAPRQTLRVKDIRSSISRREWDVHQSIRGIRSIGDDPEAIFIQTEHGKPDNVNTYLRLKEWLNGIQGELDACWAVFGEVYARTNLQPLGLMLRRVRSNLDNEEQFVKSVKYVPKKVRFEVARNEVLQRLVGPLYENKVEVGIRELIQNSVDAVRELEDSLRNDNSKLQVIKGINLIEELKRIGLLNVEINNDDKEIKNDEQKEDKRKKRIKSFSEIKDADVLVLVQEPEDERKNGKLIVCDRGSGMTEKIITDYFLKVGASLRNSDIWAEQHEDESKNENAERKSRVARSGYFGVGALAAYLLGDKIKVYTRHFNEQIGIEFEARLGDEAIELRYSQRKLPIGTIIEIDITQETLDKLRSDSKYYYIEFIDRWDWYCLDEPKLIRLFIDKNKNFYSLKQNTIIKLKDNNVLTEGWHKIKNTRFEIAYINILDSHRDRSTIICNGIRANYSRKNKDYNVIKISCNPKILVLDTDRQLEFNLTRSYAELGVDLEEKIYEELFKYFLAIVFINSPKLTTSDGSRSYVLLSPYKDDSYGDELRLNTNKTFSIIKITQKIKITIYARGKQSLILYTSKGILINDISLSIKLNVKKMLVVYLPILRFTRLGNCQVYDRKEHGTYFDQKCSEFSSKGFFKVNYFNLLAISDLQLGNDVISVDVIPTYPSKFTSLEGIQIWIYEKIVEYKKYYKNYIQSIKFICLTNIVSNHQEEKIKNNFNRFLDITRNKDKQQDSYQIEIINWIQGNLYIYIQGEQGLVTFCVGENLNTETNFQPLHTKIQELSQDPIYVNSYSYNHNYDNSYENFLSENLLKIDQGQENIQDIITVEISFNESLSMPENQDESIVKLWIQAFGEEVIPYKDTPEDKSKINSDNIPVLKEYIEELKKINF</sequence>
<dbReference type="Pfam" id="PF24391">
    <property type="entry name" value="HD-CE"/>
    <property type="match status" value="1"/>
</dbReference>
<evidence type="ECO:0000256" key="1">
    <source>
        <dbReference type="SAM" id="MobiDB-lite"/>
    </source>
</evidence>
<dbReference type="SUPFAM" id="SSF55874">
    <property type="entry name" value="ATPase domain of HSP90 chaperone/DNA topoisomerase II/histidine kinase"/>
    <property type="match status" value="1"/>
</dbReference>
<dbReference type="Gene3D" id="3.30.565.10">
    <property type="entry name" value="Histidine kinase-like ATPase, C-terminal domain"/>
    <property type="match status" value="1"/>
</dbReference>
<feature type="region of interest" description="Disordered" evidence="1">
    <location>
        <begin position="136"/>
        <end position="155"/>
    </location>
</feature>
<dbReference type="RefSeq" id="WP_190473199.1">
    <property type="nucleotide sequence ID" value="NZ_JACJSG010000017.1"/>
</dbReference>
<dbReference type="InterPro" id="IPR056471">
    <property type="entry name" value="HD-CE"/>
</dbReference>
<gene>
    <name evidence="3" type="ORF">H6G83_14240</name>
</gene>
<evidence type="ECO:0000313" key="3">
    <source>
        <dbReference type="EMBL" id="MBD2501749.1"/>
    </source>
</evidence>
<dbReference type="Proteomes" id="UP000661112">
    <property type="component" value="Unassembled WGS sequence"/>
</dbReference>
<keyword evidence="4" id="KW-1185">Reference proteome</keyword>
<keyword evidence="3" id="KW-0067">ATP-binding</keyword>
<name>A0ABR8D3L4_9NOST</name>
<keyword evidence="3" id="KW-0547">Nucleotide-binding</keyword>
<dbReference type="GO" id="GO:0005524">
    <property type="term" value="F:ATP binding"/>
    <property type="evidence" value="ECO:0007669"/>
    <property type="project" value="UniProtKB-KW"/>
</dbReference>
<organism evidence="3 4">
    <name type="scientific">Anabaena azotica FACHB-119</name>
    <dbReference type="NCBI Taxonomy" id="947527"/>
    <lineage>
        <taxon>Bacteria</taxon>
        <taxon>Bacillati</taxon>
        <taxon>Cyanobacteriota</taxon>
        <taxon>Cyanophyceae</taxon>
        <taxon>Nostocales</taxon>
        <taxon>Nostocaceae</taxon>
        <taxon>Anabaena</taxon>
        <taxon>Anabaena azotica</taxon>
    </lineage>
</organism>
<feature type="domain" description="HD-CE" evidence="2">
    <location>
        <begin position="40"/>
        <end position="331"/>
    </location>
</feature>
<accession>A0ABR8D3L4</accession>
<protein>
    <submittedName>
        <fullName evidence="3">ATP-binding protein</fullName>
    </submittedName>
</protein>
<evidence type="ECO:0000259" key="2">
    <source>
        <dbReference type="Pfam" id="PF24391"/>
    </source>
</evidence>
<evidence type="ECO:0000313" key="4">
    <source>
        <dbReference type="Proteomes" id="UP000661112"/>
    </source>
</evidence>
<dbReference type="EMBL" id="JACJSG010000017">
    <property type="protein sequence ID" value="MBD2501749.1"/>
    <property type="molecule type" value="Genomic_DNA"/>
</dbReference>